<reference evidence="4" key="1">
    <citation type="journal article" date="2019" name="Int. J. Syst. Evol. Microbiol.">
        <title>The Global Catalogue of Microorganisms (GCM) 10K type strain sequencing project: providing services to taxonomists for standard genome sequencing and annotation.</title>
        <authorList>
            <consortium name="The Broad Institute Genomics Platform"/>
            <consortium name="The Broad Institute Genome Sequencing Center for Infectious Disease"/>
            <person name="Wu L."/>
            <person name="Ma J."/>
        </authorList>
    </citation>
    <scope>NUCLEOTIDE SEQUENCE [LARGE SCALE GENOMIC DNA]</scope>
    <source>
        <strain evidence="4">JCM 17326</strain>
    </source>
</reference>
<feature type="transmembrane region" description="Helical" evidence="2">
    <location>
        <begin position="252"/>
        <end position="276"/>
    </location>
</feature>
<sequence>MGANHAHGTTAVPSSRRTVLASLAVLVPLAIITLAALLWLWPDGRPAAAQGSPGVERHSGTLTGVTLKPCPAVTEGAPRPDPATCGNATVRVEDGPDVGKDVTLRLPSGPGAQRFAADDAVILLRDTDGAYQISDHDRATSLWLFGAAFALAVIAFGRWKGVTALVGLAVTFVLLLTFVIPGILEGRSPMLVAIVGAAAIMLAVLYLTHGFSVPTSMAVLGTLASLTLTGLLSYGALGFARLNGITDDSAMTLGMSLSIDTQGLLLASIIIGALGVLDDVTVTQAVTVAELAHANPSYGFARLYRAAGRIGRAHIASVINTIILAYAGASLPLLLLFSIGEQPLGDVLTTPVIAQEIVRSIVGTLGLIAAVPITTALAALTASRTHGSTDSPDDSVGHRDERDPFEGAGHHDHEGGFFGREEEPTGFFTPHPDQRGLAGRTGGPAPSGDGRSARHRRGTGG</sequence>
<evidence type="ECO:0000256" key="1">
    <source>
        <dbReference type="SAM" id="MobiDB-lite"/>
    </source>
</evidence>
<name>A0ABP6W6E0_9ACTN</name>
<dbReference type="EMBL" id="BAABDQ010000005">
    <property type="protein sequence ID" value="GAA3546604.1"/>
    <property type="molecule type" value="Genomic_DNA"/>
</dbReference>
<keyword evidence="2" id="KW-0472">Membrane</keyword>
<feature type="transmembrane region" description="Helical" evidence="2">
    <location>
        <begin position="357"/>
        <end position="380"/>
    </location>
</feature>
<dbReference type="Pfam" id="PF07907">
    <property type="entry name" value="YibE_F"/>
    <property type="match status" value="1"/>
</dbReference>
<protein>
    <submittedName>
        <fullName evidence="3">YibE/F family protein</fullName>
    </submittedName>
</protein>
<keyword evidence="4" id="KW-1185">Reference proteome</keyword>
<feature type="transmembrane region" description="Helical" evidence="2">
    <location>
        <begin position="165"/>
        <end position="184"/>
    </location>
</feature>
<keyword evidence="2" id="KW-1133">Transmembrane helix</keyword>
<comment type="caution">
    <text evidence="3">The sequence shown here is derived from an EMBL/GenBank/DDBJ whole genome shotgun (WGS) entry which is preliminary data.</text>
</comment>
<accession>A0ABP6W6E0</accession>
<feature type="transmembrane region" description="Helical" evidence="2">
    <location>
        <begin position="142"/>
        <end position="159"/>
    </location>
</feature>
<keyword evidence="2" id="KW-0812">Transmembrane</keyword>
<dbReference type="Proteomes" id="UP001500630">
    <property type="component" value="Unassembled WGS sequence"/>
</dbReference>
<feature type="transmembrane region" description="Helical" evidence="2">
    <location>
        <begin position="191"/>
        <end position="211"/>
    </location>
</feature>
<gene>
    <name evidence="3" type="ORF">GCM10022419_028450</name>
</gene>
<feature type="region of interest" description="Disordered" evidence="1">
    <location>
        <begin position="382"/>
        <end position="461"/>
    </location>
</feature>
<feature type="transmembrane region" description="Helical" evidence="2">
    <location>
        <begin position="217"/>
        <end position="240"/>
    </location>
</feature>
<proteinExistence type="predicted"/>
<feature type="transmembrane region" description="Helical" evidence="2">
    <location>
        <begin position="20"/>
        <end position="41"/>
    </location>
</feature>
<evidence type="ECO:0000313" key="4">
    <source>
        <dbReference type="Proteomes" id="UP001500630"/>
    </source>
</evidence>
<dbReference type="PANTHER" id="PTHR41771">
    <property type="entry name" value="MEMBRANE PROTEIN-RELATED"/>
    <property type="match status" value="1"/>
</dbReference>
<dbReference type="RefSeq" id="WP_345561841.1">
    <property type="nucleotide sequence ID" value="NZ_BAABDQ010000005.1"/>
</dbReference>
<evidence type="ECO:0000256" key="2">
    <source>
        <dbReference type="SAM" id="Phobius"/>
    </source>
</evidence>
<dbReference type="InterPro" id="IPR012507">
    <property type="entry name" value="YibE_F"/>
</dbReference>
<dbReference type="PANTHER" id="PTHR41771:SF1">
    <property type="entry name" value="MEMBRANE PROTEIN"/>
    <property type="match status" value="1"/>
</dbReference>
<evidence type="ECO:0000313" key="3">
    <source>
        <dbReference type="EMBL" id="GAA3546604.1"/>
    </source>
</evidence>
<feature type="compositionally biased region" description="Basic and acidic residues" evidence="1">
    <location>
        <begin position="395"/>
        <end position="423"/>
    </location>
</feature>
<feature type="transmembrane region" description="Helical" evidence="2">
    <location>
        <begin position="313"/>
        <end position="337"/>
    </location>
</feature>
<organism evidence="3 4">
    <name type="scientific">Nonomuraea rosea</name>
    <dbReference type="NCBI Taxonomy" id="638574"/>
    <lineage>
        <taxon>Bacteria</taxon>
        <taxon>Bacillati</taxon>
        <taxon>Actinomycetota</taxon>
        <taxon>Actinomycetes</taxon>
        <taxon>Streptosporangiales</taxon>
        <taxon>Streptosporangiaceae</taxon>
        <taxon>Nonomuraea</taxon>
    </lineage>
</organism>